<feature type="transmembrane region" description="Helical" evidence="1">
    <location>
        <begin position="12"/>
        <end position="43"/>
    </location>
</feature>
<accession>A0A9D2D3T5</accession>
<comment type="caution">
    <text evidence="2">The sequence shown here is derived from an EMBL/GenBank/DDBJ whole genome shotgun (WGS) entry which is preliminary data.</text>
</comment>
<proteinExistence type="predicted"/>
<gene>
    <name evidence="2" type="ORF">IAA08_08870</name>
</gene>
<evidence type="ECO:0000313" key="3">
    <source>
        <dbReference type="Proteomes" id="UP000824024"/>
    </source>
</evidence>
<organism evidence="2 3">
    <name type="scientific">Candidatus Eubacterium avistercoris</name>
    <dbReference type="NCBI Taxonomy" id="2838567"/>
    <lineage>
        <taxon>Bacteria</taxon>
        <taxon>Bacillati</taxon>
        <taxon>Bacillota</taxon>
        <taxon>Clostridia</taxon>
        <taxon>Eubacteriales</taxon>
        <taxon>Eubacteriaceae</taxon>
        <taxon>Eubacterium</taxon>
    </lineage>
</organism>
<keyword evidence="1" id="KW-0472">Membrane</keyword>
<reference evidence="2" key="1">
    <citation type="journal article" date="2021" name="PeerJ">
        <title>Extensive microbial diversity within the chicken gut microbiome revealed by metagenomics and culture.</title>
        <authorList>
            <person name="Gilroy R."/>
            <person name="Ravi A."/>
            <person name="Getino M."/>
            <person name="Pursley I."/>
            <person name="Horton D.L."/>
            <person name="Alikhan N.F."/>
            <person name="Baker D."/>
            <person name="Gharbi K."/>
            <person name="Hall N."/>
            <person name="Watson M."/>
            <person name="Adriaenssens E.M."/>
            <person name="Foster-Nyarko E."/>
            <person name="Jarju S."/>
            <person name="Secka A."/>
            <person name="Antonio M."/>
            <person name="Oren A."/>
            <person name="Chaudhuri R.R."/>
            <person name="La Ragione R."/>
            <person name="Hildebrand F."/>
            <person name="Pallen M.J."/>
        </authorList>
    </citation>
    <scope>NUCLEOTIDE SEQUENCE</scope>
    <source>
        <strain evidence="2">CHK192-9172</strain>
    </source>
</reference>
<evidence type="ECO:0000313" key="2">
    <source>
        <dbReference type="EMBL" id="HIZ08033.1"/>
    </source>
</evidence>
<dbReference type="EMBL" id="DXCH01000244">
    <property type="protein sequence ID" value="HIZ08033.1"/>
    <property type="molecule type" value="Genomic_DNA"/>
</dbReference>
<protein>
    <submittedName>
        <fullName evidence="2">DUF4190 domain-containing protein</fullName>
    </submittedName>
</protein>
<dbReference type="AlphaFoldDB" id="A0A9D2D3T5"/>
<feature type="transmembrane region" description="Helical" evidence="1">
    <location>
        <begin position="64"/>
        <end position="81"/>
    </location>
</feature>
<name>A0A9D2D3T5_9FIRM</name>
<sequence length="117" mass="12732">MNRNQTGNMNGFSLLSLICGILGIVTFCCIYSALVFGALAILFGLLSRGRAKHPCGQAKAGIRIGIIALVLTAALNIYSYFSMIQQYGSLQNALDASYSMLEDMTGMDLEEYYDPSR</sequence>
<keyword evidence="1" id="KW-1133">Transmembrane helix</keyword>
<reference evidence="2" key="2">
    <citation type="submission" date="2021-04" db="EMBL/GenBank/DDBJ databases">
        <authorList>
            <person name="Gilroy R."/>
        </authorList>
    </citation>
    <scope>NUCLEOTIDE SEQUENCE</scope>
    <source>
        <strain evidence="2">CHK192-9172</strain>
    </source>
</reference>
<keyword evidence="1" id="KW-0812">Transmembrane</keyword>
<dbReference type="Proteomes" id="UP000824024">
    <property type="component" value="Unassembled WGS sequence"/>
</dbReference>
<evidence type="ECO:0000256" key="1">
    <source>
        <dbReference type="SAM" id="Phobius"/>
    </source>
</evidence>